<dbReference type="InterPro" id="IPR001650">
    <property type="entry name" value="Helicase_C-like"/>
</dbReference>
<evidence type="ECO:0000256" key="12">
    <source>
        <dbReference type="ARBA" id="ARBA00023172"/>
    </source>
</evidence>
<dbReference type="GO" id="GO:0016787">
    <property type="term" value="F:hydrolase activity"/>
    <property type="evidence" value="ECO:0007669"/>
    <property type="project" value="UniProtKB-KW"/>
</dbReference>
<keyword evidence="21" id="KW-1185">Reference proteome</keyword>
<comment type="cofactor">
    <cofactor evidence="2">
        <name>Zn(2+)</name>
        <dbReference type="ChEBI" id="CHEBI:29105"/>
    </cofactor>
</comment>
<evidence type="ECO:0000256" key="14">
    <source>
        <dbReference type="ARBA" id="ARBA00023235"/>
    </source>
</evidence>
<keyword evidence="13" id="KW-0234">DNA repair</keyword>
<dbReference type="FunFam" id="3.40.50.300:FF:000296">
    <property type="entry name" value="ATP-dependent DNA helicase RecQ"/>
    <property type="match status" value="1"/>
</dbReference>
<keyword evidence="5" id="KW-0547">Nucleotide-binding</keyword>
<evidence type="ECO:0000259" key="18">
    <source>
        <dbReference type="PROSITE" id="PS51192"/>
    </source>
</evidence>
<dbReference type="GO" id="GO:0005524">
    <property type="term" value="F:ATP binding"/>
    <property type="evidence" value="ECO:0007669"/>
    <property type="project" value="UniProtKB-KW"/>
</dbReference>
<feature type="domain" description="HRDC" evidence="17">
    <location>
        <begin position="521"/>
        <end position="597"/>
    </location>
</feature>
<dbReference type="SUPFAM" id="SSF47819">
    <property type="entry name" value="HRDC-like"/>
    <property type="match status" value="1"/>
</dbReference>
<comment type="cofactor">
    <cofactor evidence="1">
        <name>Mg(2+)</name>
        <dbReference type="ChEBI" id="CHEBI:18420"/>
    </cofactor>
</comment>
<dbReference type="CDD" id="cd17920">
    <property type="entry name" value="DEXHc_RecQ"/>
    <property type="match status" value="1"/>
</dbReference>
<evidence type="ECO:0000256" key="15">
    <source>
        <dbReference type="ARBA" id="ARBA00034617"/>
    </source>
</evidence>
<comment type="catalytic activity">
    <reaction evidence="15">
        <text>Couples ATP hydrolysis with the unwinding of duplex DNA by translocating in the 3'-5' direction.</text>
        <dbReference type="EC" id="5.6.2.4"/>
    </reaction>
</comment>
<evidence type="ECO:0000256" key="9">
    <source>
        <dbReference type="ARBA" id="ARBA00022833"/>
    </source>
</evidence>
<dbReference type="RefSeq" id="WP_183353931.1">
    <property type="nucleotide sequence ID" value="NZ_BLXX01000003.1"/>
</dbReference>
<keyword evidence="9" id="KW-0862">Zinc</keyword>
<dbReference type="PROSITE" id="PS50967">
    <property type="entry name" value="HRDC"/>
    <property type="match status" value="1"/>
</dbReference>
<keyword evidence="10" id="KW-0067">ATP-binding</keyword>
<dbReference type="GO" id="GO:0006281">
    <property type="term" value="P:DNA repair"/>
    <property type="evidence" value="ECO:0007669"/>
    <property type="project" value="UniProtKB-KW"/>
</dbReference>
<dbReference type="GO" id="GO:0009432">
    <property type="term" value="P:SOS response"/>
    <property type="evidence" value="ECO:0007669"/>
    <property type="project" value="UniProtKB-UniRule"/>
</dbReference>
<dbReference type="Pfam" id="PF00271">
    <property type="entry name" value="Helicase_C"/>
    <property type="match status" value="1"/>
</dbReference>
<dbReference type="Gene3D" id="1.10.150.80">
    <property type="entry name" value="HRDC domain"/>
    <property type="match status" value="1"/>
</dbReference>
<dbReference type="Pfam" id="PF00270">
    <property type="entry name" value="DEAD"/>
    <property type="match status" value="1"/>
</dbReference>
<feature type="domain" description="Helicase ATP-binding" evidence="18">
    <location>
        <begin position="26"/>
        <end position="194"/>
    </location>
</feature>
<evidence type="ECO:0000256" key="3">
    <source>
        <dbReference type="ARBA" id="ARBA00005446"/>
    </source>
</evidence>
<keyword evidence="6" id="KW-0227">DNA damage</keyword>
<evidence type="ECO:0000256" key="2">
    <source>
        <dbReference type="ARBA" id="ARBA00001947"/>
    </source>
</evidence>
<feature type="domain" description="Helicase C-terminal" evidence="19">
    <location>
        <begin position="215"/>
        <end position="363"/>
    </location>
</feature>
<dbReference type="FunFam" id="1.10.10.10:FF:000175">
    <property type="entry name" value="ATP-dependent DNA helicase RecQ"/>
    <property type="match status" value="1"/>
</dbReference>
<reference evidence="21" key="1">
    <citation type="submission" date="2020-06" db="EMBL/GenBank/DDBJ databases">
        <title>Draft genomic sequence of Geomonas sp. Red330.</title>
        <authorList>
            <person name="Itoh H."/>
            <person name="Zhenxing X."/>
            <person name="Ushijima N."/>
            <person name="Masuda Y."/>
            <person name="Shiratori Y."/>
            <person name="Senoo K."/>
        </authorList>
    </citation>
    <scope>NUCLEOTIDE SEQUENCE [LARGE SCALE GENOMIC DNA]</scope>
    <source>
        <strain evidence="21">Red330</strain>
    </source>
</reference>
<dbReference type="GO" id="GO:0003677">
    <property type="term" value="F:DNA binding"/>
    <property type="evidence" value="ECO:0007669"/>
    <property type="project" value="UniProtKB-KW"/>
</dbReference>
<dbReference type="InterPro" id="IPR036388">
    <property type="entry name" value="WH-like_DNA-bd_sf"/>
</dbReference>
<dbReference type="InterPro" id="IPR011545">
    <property type="entry name" value="DEAD/DEAH_box_helicase_dom"/>
</dbReference>
<evidence type="ECO:0000313" key="21">
    <source>
        <dbReference type="Proteomes" id="UP000556026"/>
    </source>
</evidence>
<dbReference type="FunFam" id="3.40.50.300:FF:000156">
    <property type="entry name" value="ATP-dependent DNA helicase recQ"/>
    <property type="match status" value="1"/>
</dbReference>
<dbReference type="AlphaFoldDB" id="A0A6V8MGH0"/>
<dbReference type="NCBIfam" id="TIGR00614">
    <property type="entry name" value="recQ_fam"/>
    <property type="match status" value="1"/>
</dbReference>
<evidence type="ECO:0000256" key="7">
    <source>
        <dbReference type="ARBA" id="ARBA00022801"/>
    </source>
</evidence>
<dbReference type="GO" id="GO:0043590">
    <property type="term" value="C:bacterial nucleoid"/>
    <property type="evidence" value="ECO:0007669"/>
    <property type="project" value="TreeGrafter"/>
</dbReference>
<dbReference type="PANTHER" id="PTHR13710">
    <property type="entry name" value="DNA HELICASE RECQ FAMILY MEMBER"/>
    <property type="match status" value="1"/>
</dbReference>
<evidence type="ECO:0000256" key="10">
    <source>
        <dbReference type="ARBA" id="ARBA00022840"/>
    </source>
</evidence>
<dbReference type="PROSITE" id="PS51194">
    <property type="entry name" value="HELICASE_CTER"/>
    <property type="match status" value="1"/>
</dbReference>
<dbReference type="EC" id="5.6.2.4" evidence="16"/>
<evidence type="ECO:0000256" key="1">
    <source>
        <dbReference type="ARBA" id="ARBA00001946"/>
    </source>
</evidence>
<dbReference type="SMART" id="SM00341">
    <property type="entry name" value="HRDC"/>
    <property type="match status" value="1"/>
</dbReference>
<dbReference type="Gene3D" id="3.40.50.300">
    <property type="entry name" value="P-loop containing nucleotide triphosphate hydrolases"/>
    <property type="match status" value="2"/>
</dbReference>
<dbReference type="InterPro" id="IPR010997">
    <property type="entry name" value="HRDC-like_sf"/>
</dbReference>
<dbReference type="Pfam" id="PF16124">
    <property type="entry name" value="RecQ_Zn_bind"/>
    <property type="match status" value="1"/>
</dbReference>
<dbReference type="GO" id="GO:0009378">
    <property type="term" value="F:four-way junction helicase activity"/>
    <property type="evidence" value="ECO:0007669"/>
    <property type="project" value="TreeGrafter"/>
</dbReference>
<dbReference type="InterPro" id="IPR006293">
    <property type="entry name" value="DNA_helicase_ATP-dep_RecQ_bac"/>
</dbReference>
<dbReference type="GO" id="GO:0043138">
    <property type="term" value="F:3'-5' DNA helicase activity"/>
    <property type="evidence" value="ECO:0007669"/>
    <property type="project" value="UniProtKB-EC"/>
</dbReference>
<comment type="caution">
    <text evidence="20">The sequence shown here is derived from an EMBL/GenBank/DDBJ whole genome shotgun (WGS) entry which is preliminary data.</text>
</comment>
<keyword evidence="7" id="KW-0378">Hydrolase</keyword>
<dbReference type="InterPro" id="IPR032284">
    <property type="entry name" value="RecQ_Zn-bd"/>
</dbReference>
<organism evidence="20 21">
    <name type="scientific">Geomonas silvestris</name>
    <dbReference type="NCBI Taxonomy" id="2740184"/>
    <lineage>
        <taxon>Bacteria</taxon>
        <taxon>Pseudomonadati</taxon>
        <taxon>Thermodesulfobacteriota</taxon>
        <taxon>Desulfuromonadia</taxon>
        <taxon>Geobacterales</taxon>
        <taxon>Geobacteraceae</taxon>
        <taxon>Geomonas</taxon>
    </lineage>
</organism>
<dbReference type="GO" id="GO:0006310">
    <property type="term" value="P:DNA recombination"/>
    <property type="evidence" value="ECO:0007669"/>
    <property type="project" value="UniProtKB-UniRule"/>
</dbReference>
<evidence type="ECO:0000259" key="19">
    <source>
        <dbReference type="PROSITE" id="PS51194"/>
    </source>
</evidence>
<keyword evidence="8 20" id="KW-0347">Helicase</keyword>
<dbReference type="InterPro" id="IPR044876">
    <property type="entry name" value="HRDC_dom_sf"/>
</dbReference>
<dbReference type="InterPro" id="IPR002121">
    <property type="entry name" value="HRDC_dom"/>
</dbReference>
<comment type="similarity">
    <text evidence="3">Belongs to the helicase family. RecQ subfamily.</text>
</comment>
<keyword evidence="11" id="KW-0238">DNA-binding</keyword>
<dbReference type="NCBIfam" id="TIGR01389">
    <property type="entry name" value="recQ"/>
    <property type="match status" value="1"/>
</dbReference>
<dbReference type="SMART" id="SM00956">
    <property type="entry name" value="RQC"/>
    <property type="match status" value="1"/>
</dbReference>
<evidence type="ECO:0000259" key="17">
    <source>
        <dbReference type="PROSITE" id="PS50967"/>
    </source>
</evidence>
<dbReference type="EMBL" id="BLXX01000003">
    <property type="protein sequence ID" value="GFO59086.1"/>
    <property type="molecule type" value="Genomic_DNA"/>
</dbReference>
<evidence type="ECO:0000256" key="6">
    <source>
        <dbReference type="ARBA" id="ARBA00022763"/>
    </source>
</evidence>
<evidence type="ECO:0000256" key="16">
    <source>
        <dbReference type="NCBIfam" id="TIGR01389"/>
    </source>
</evidence>
<evidence type="ECO:0000313" key="20">
    <source>
        <dbReference type="EMBL" id="GFO59086.1"/>
    </source>
</evidence>
<dbReference type="GO" id="GO:0006260">
    <property type="term" value="P:DNA replication"/>
    <property type="evidence" value="ECO:0007669"/>
    <property type="project" value="InterPro"/>
</dbReference>
<dbReference type="PROSITE" id="PS51192">
    <property type="entry name" value="HELICASE_ATP_BIND_1"/>
    <property type="match status" value="1"/>
</dbReference>
<sequence length="597" mass="66475">MPDTAHRILNEVFGFKAFRPHQREIVEHVIAGGDAFVLMPTGGGKSLCFQVPALCLPGTALVVSPLISLMKDQVDALRENGVPAGCYNSALTEAEARRVLAQLHAGELKLLYVAPERLLSDGFIERIKELPISLFAIDEAHCVSAWGHDFRPEYAQLGMLREIFPQVPMIALTATADSQTRSDILSQLGLSRAACYVAGFDRPNIRYNVVEKHKPFNQLTAFLAGRKDEAGIVYALSRNRVEEVADKLAANGIKAAAYHAGLPDKERHRVQDAFLKDDIRVVVATVAFGMGIDKSNVRFVVHYDMPKSIESYYQETGRAGRDGLPAEALLLFGYGDIAIARGLIESGNNAEQNRIELHKLNCMAAFAEAQTCRRRVLLGYFGDRLEKDCGNCDICESPPERFDATENARKALSCVYRVGQRFGMMHVIDVLRGSQNHRILELRHEKLSTYGIGKDLSQDAWSGLIRQLVHLGYLEQDLANYSVLRLTELARPLLKGEEKLELARPRDSRVVEKKSTSAKKPGYDGALFQELRELRKAIADEQQVPPFVVFADATLAEMAAQKPRDKWELLKITGVGQHKLARYGDAFLRVIKEHKEG</sequence>
<dbReference type="GO" id="GO:0046872">
    <property type="term" value="F:metal ion binding"/>
    <property type="evidence" value="ECO:0007669"/>
    <property type="project" value="UniProtKB-KW"/>
</dbReference>
<dbReference type="SMART" id="SM00490">
    <property type="entry name" value="HELICc"/>
    <property type="match status" value="1"/>
</dbReference>
<accession>A0A6V8MGH0</accession>
<dbReference type="SUPFAM" id="SSF52540">
    <property type="entry name" value="P-loop containing nucleoside triphosphate hydrolases"/>
    <property type="match status" value="2"/>
</dbReference>
<dbReference type="InterPro" id="IPR004589">
    <property type="entry name" value="DNA_helicase_ATP-dep_RecQ"/>
</dbReference>
<evidence type="ECO:0000256" key="11">
    <source>
        <dbReference type="ARBA" id="ARBA00023125"/>
    </source>
</evidence>
<gene>
    <name evidence="20" type="primary">recQ</name>
    <name evidence="20" type="ORF">GMST_14110</name>
</gene>
<dbReference type="FunFam" id="1.10.150.80:FF:000002">
    <property type="entry name" value="ATP-dependent DNA helicase RecQ"/>
    <property type="match status" value="1"/>
</dbReference>
<dbReference type="GO" id="GO:0030894">
    <property type="term" value="C:replisome"/>
    <property type="evidence" value="ECO:0007669"/>
    <property type="project" value="TreeGrafter"/>
</dbReference>
<dbReference type="CDD" id="cd18794">
    <property type="entry name" value="SF2_C_RecQ"/>
    <property type="match status" value="1"/>
</dbReference>
<keyword evidence="12" id="KW-0233">DNA recombination</keyword>
<evidence type="ECO:0000256" key="4">
    <source>
        <dbReference type="ARBA" id="ARBA00022723"/>
    </source>
</evidence>
<proteinExistence type="inferred from homology"/>
<dbReference type="InterPro" id="IPR014001">
    <property type="entry name" value="Helicase_ATP-bd"/>
</dbReference>
<evidence type="ECO:0000256" key="13">
    <source>
        <dbReference type="ARBA" id="ARBA00023204"/>
    </source>
</evidence>
<dbReference type="InterPro" id="IPR018982">
    <property type="entry name" value="RQC_domain"/>
</dbReference>
<dbReference type="GO" id="GO:0005737">
    <property type="term" value="C:cytoplasm"/>
    <property type="evidence" value="ECO:0007669"/>
    <property type="project" value="TreeGrafter"/>
</dbReference>
<dbReference type="PANTHER" id="PTHR13710:SF105">
    <property type="entry name" value="ATP-DEPENDENT DNA HELICASE Q1"/>
    <property type="match status" value="1"/>
</dbReference>
<dbReference type="Pfam" id="PF09382">
    <property type="entry name" value="RQC"/>
    <property type="match status" value="1"/>
</dbReference>
<dbReference type="SMART" id="SM00487">
    <property type="entry name" value="DEXDc"/>
    <property type="match status" value="1"/>
</dbReference>
<dbReference type="Proteomes" id="UP000556026">
    <property type="component" value="Unassembled WGS sequence"/>
</dbReference>
<keyword evidence="4" id="KW-0479">Metal-binding</keyword>
<dbReference type="Pfam" id="PF00570">
    <property type="entry name" value="HRDC"/>
    <property type="match status" value="1"/>
</dbReference>
<evidence type="ECO:0000256" key="8">
    <source>
        <dbReference type="ARBA" id="ARBA00022806"/>
    </source>
</evidence>
<keyword evidence="14" id="KW-0413">Isomerase</keyword>
<evidence type="ECO:0000256" key="5">
    <source>
        <dbReference type="ARBA" id="ARBA00022741"/>
    </source>
</evidence>
<name>A0A6V8MGH0_9BACT</name>
<protein>
    <recommendedName>
        <fullName evidence="16">DNA helicase RecQ</fullName>
        <ecNumber evidence="16">5.6.2.4</ecNumber>
    </recommendedName>
</protein>
<dbReference type="Gene3D" id="1.10.10.10">
    <property type="entry name" value="Winged helix-like DNA-binding domain superfamily/Winged helix DNA-binding domain"/>
    <property type="match status" value="1"/>
</dbReference>
<dbReference type="InterPro" id="IPR027417">
    <property type="entry name" value="P-loop_NTPase"/>
</dbReference>